<proteinExistence type="predicted"/>
<organism evidence="6 7">
    <name type="scientific">Streptomyces lincolnensis</name>
    <dbReference type="NCBI Taxonomy" id="1915"/>
    <lineage>
        <taxon>Bacteria</taxon>
        <taxon>Bacillati</taxon>
        <taxon>Actinomycetota</taxon>
        <taxon>Actinomycetes</taxon>
        <taxon>Kitasatosporales</taxon>
        <taxon>Streptomycetaceae</taxon>
        <taxon>Streptomyces</taxon>
    </lineage>
</organism>
<dbReference type="InterPro" id="IPR050763">
    <property type="entry name" value="ABC_transporter_ATP-binding"/>
</dbReference>
<evidence type="ECO:0000313" key="6">
    <source>
        <dbReference type="EMBL" id="ANS68063.1"/>
    </source>
</evidence>
<dbReference type="CDD" id="cd03230">
    <property type="entry name" value="ABC_DR_subfamily_A"/>
    <property type="match status" value="1"/>
</dbReference>
<dbReference type="SUPFAM" id="SSF52540">
    <property type="entry name" value="P-loop containing nucleoside triphosphate hydrolases"/>
    <property type="match status" value="1"/>
</dbReference>
<sequence length="321" mass="34952">MLKQTDRPSDTGPEPDTGPPVVEVRDLRMRYGDHEVLRGVDLTVRRGEIVALLGPNGAGKSTTIEVLEGFRARSAGSVNVLGTDPAEGGEEWRSRLGIVLQSWRDHGKWRVRELLAHVAAFYEPYTASGRRGPRDVDELLALVGLTGQADQRISTLSGGQRRRLDIAVGVVGRPDVLFLDEPTVGFDPEARQEFHALVRALADERNTILLTTHDLQEAQKLADRVLILVGGRIVAQGTVDELARAIGADAEVTWTVRGTAHRSGTADVTALLRGLFAEHGDDVRDIEVRRVTLEDVYLAVVADAEAGRTDEATRRLTGAAR</sequence>
<evidence type="ECO:0000256" key="3">
    <source>
        <dbReference type="ARBA" id="ARBA00022741"/>
    </source>
</evidence>
<keyword evidence="7" id="KW-1185">Reference proteome</keyword>
<dbReference type="PANTHER" id="PTHR42711:SF17">
    <property type="entry name" value="ABC TRANSPORTER ATP-BINDING PROTEIN"/>
    <property type="match status" value="1"/>
</dbReference>
<dbReference type="InterPro" id="IPR017871">
    <property type="entry name" value="ABC_transporter-like_CS"/>
</dbReference>
<dbReference type="SMART" id="SM00382">
    <property type="entry name" value="AAA"/>
    <property type="match status" value="1"/>
</dbReference>
<dbReference type="InterPro" id="IPR003439">
    <property type="entry name" value="ABC_transporter-like_ATP-bd"/>
</dbReference>
<dbReference type="RefSeq" id="WP_067439910.1">
    <property type="nucleotide sequence ID" value="NZ_CP016438.1"/>
</dbReference>
<dbReference type="AlphaFoldDB" id="A0A1B1MHS5"/>
<evidence type="ECO:0000313" key="7">
    <source>
        <dbReference type="Proteomes" id="UP000092598"/>
    </source>
</evidence>
<dbReference type="InterPro" id="IPR027417">
    <property type="entry name" value="P-loop_NTPase"/>
</dbReference>
<reference evidence="6 7" key="1">
    <citation type="submission" date="2016-07" db="EMBL/GenBank/DDBJ databases">
        <title>Enhancement of antibiotic productionsby engineered nitrateutilization in actinobacteria.</title>
        <authorList>
            <person name="Meng S.C."/>
        </authorList>
    </citation>
    <scope>NUCLEOTIDE SEQUENCE [LARGE SCALE GENOMIC DNA]</scope>
    <source>
        <strain evidence="6 7">NRRL 2936</strain>
    </source>
</reference>
<dbReference type="KEGG" id="sls:SLINC_5839"/>
<keyword evidence="2" id="KW-0813">Transport</keyword>
<evidence type="ECO:0000256" key="2">
    <source>
        <dbReference type="ARBA" id="ARBA00022448"/>
    </source>
</evidence>
<dbReference type="InterPro" id="IPR003593">
    <property type="entry name" value="AAA+_ATPase"/>
</dbReference>
<dbReference type="Gene3D" id="3.40.50.300">
    <property type="entry name" value="P-loop containing nucleotide triphosphate hydrolases"/>
    <property type="match status" value="1"/>
</dbReference>
<dbReference type="GO" id="GO:0046677">
    <property type="term" value="P:response to antibiotic"/>
    <property type="evidence" value="ECO:0007669"/>
    <property type="project" value="UniProtKB-KW"/>
</dbReference>
<keyword evidence="5" id="KW-0046">Antibiotic resistance</keyword>
<dbReference type="Proteomes" id="UP000092598">
    <property type="component" value="Chromosome"/>
</dbReference>
<dbReference type="STRING" id="1915.SLINC_5839"/>
<evidence type="ECO:0000256" key="4">
    <source>
        <dbReference type="ARBA" id="ARBA00022840"/>
    </source>
</evidence>
<dbReference type="PROSITE" id="PS50893">
    <property type="entry name" value="ABC_TRANSPORTER_2"/>
    <property type="match status" value="1"/>
</dbReference>
<comment type="subcellular location">
    <subcellularLocation>
        <location evidence="1">Cell membrane</location>
        <topology evidence="1">Peripheral membrane protein</topology>
    </subcellularLocation>
</comment>
<keyword evidence="4 6" id="KW-0067">ATP-binding</keyword>
<keyword evidence="3" id="KW-0547">Nucleotide-binding</keyword>
<protein>
    <submittedName>
        <fullName evidence="6">Putative ABC transporter ATP-binding protein</fullName>
    </submittedName>
</protein>
<gene>
    <name evidence="6" type="ORF">SLINC_5839</name>
</gene>
<dbReference type="Pfam" id="PF00005">
    <property type="entry name" value="ABC_tran"/>
    <property type="match status" value="1"/>
</dbReference>
<dbReference type="EMBL" id="CP016438">
    <property type="protein sequence ID" value="ANS68063.1"/>
    <property type="molecule type" value="Genomic_DNA"/>
</dbReference>
<dbReference type="PANTHER" id="PTHR42711">
    <property type="entry name" value="ABC TRANSPORTER ATP-BINDING PROTEIN"/>
    <property type="match status" value="1"/>
</dbReference>
<evidence type="ECO:0000256" key="1">
    <source>
        <dbReference type="ARBA" id="ARBA00004202"/>
    </source>
</evidence>
<accession>A0A1B1MHS5</accession>
<dbReference type="GO" id="GO:0005886">
    <property type="term" value="C:plasma membrane"/>
    <property type="evidence" value="ECO:0007669"/>
    <property type="project" value="UniProtKB-SubCell"/>
</dbReference>
<dbReference type="GO" id="GO:0016887">
    <property type="term" value="F:ATP hydrolysis activity"/>
    <property type="evidence" value="ECO:0007669"/>
    <property type="project" value="InterPro"/>
</dbReference>
<dbReference type="PATRIC" id="fig|1915.4.peg.6471"/>
<name>A0A1B1MHS5_STRLN</name>
<evidence type="ECO:0000256" key="5">
    <source>
        <dbReference type="ARBA" id="ARBA00023251"/>
    </source>
</evidence>
<dbReference type="GO" id="GO:0005524">
    <property type="term" value="F:ATP binding"/>
    <property type="evidence" value="ECO:0007669"/>
    <property type="project" value="UniProtKB-KW"/>
</dbReference>
<dbReference type="PROSITE" id="PS00211">
    <property type="entry name" value="ABC_TRANSPORTER_1"/>
    <property type="match status" value="1"/>
</dbReference>